<evidence type="ECO:0000313" key="12">
    <source>
        <dbReference type="EMBL" id="GFY58145.1"/>
    </source>
</evidence>
<dbReference type="GO" id="GO:0008380">
    <property type="term" value="P:RNA splicing"/>
    <property type="evidence" value="ECO:0007669"/>
    <property type="project" value="UniProtKB-KW"/>
</dbReference>
<evidence type="ECO:0000256" key="8">
    <source>
        <dbReference type="ARBA" id="ARBA00023242"/>
    </source>
</evidence>
<organism evidence="12 13">
    <name type="scientific">Trichonephila inaurata madagascariensis</name>
    <dbReference type="NCBI Taxonomy" id="2747483"/>
    <lineage>
        <taxon>Eukaryota</taxon>
        <taxon>Metazoa</taxon>
        <taxon>Ecdysozoa</taxon>
        <taxon>Arthropoda</taxon>
        <taxon>Chelicerata</taxon>
        <taxon>Arachnida</taxon>
        <taxon>Araneae</taxon>
        <taxon>Araneomorphae</taxon>
        <taxon>Entelegynae</taxon>
        <taxon>Araneoidea</taxon>
        <taxon>Nephilidae</taxon>
        <taxon>Trichonephila</taxon>
        <taxon>Trichonephila inaurata</taxon>
    </lineage>
</organism>
<keyword evidence="7" id="KW-0508">mRNA splicing</keyword>
<dbReference type="AlphaFoldDB" id="A0A8X6XQR3"/>
<name>A0A8X6XQR3_9ARAC</name>
<evidence type="ECO:0000256" key="10">
    <source>
        <dbReference type="SAM" id="MobiDB-lite"/>
    </source>
</evidence>
<comment type="caution">
    <text evidence="12">The sequence shown here is derived from an EMBL/GenBank/DDBJ whole genome shotgun (WGS) entry which is preliminary data.</text>
</comment>
<reference evidence="12" key="1">
    <citation type="submission" date="2020-08" db="EMBL/GenBank/DDBJ databases">
        <title>Multicomponent nature underlies the extraordinary mechanical properties of spider dragline silk.</title>
        <authorList>
            <person name="Kono N."/>
            <person name="Nakamura H."/>
            <person name="Mori M."/>
            <person name="Yoshida Y."/>
            <person name="Ohtoshi R."/>
            <person name="Malay A.D."/>
            <person name="Moran D.A.P."/>
            <person name="Tomita M."/>
            <person name="Numata K."/>
            <person name="Arakawa K."/>
        </authorList>
    </citation>
    <scope>NUCLEOTIDE SEQUENCE</scope>
</reference>
<evidence type="ECO:0000256" key="6">
    <source>
        <dbReference type="ARBA" id="ARBA00022664"/>
    </source>
</evidence>
<proteinExistence type="inferred from homology"/>
<keyword evidence="8" id="KW-0539">Nucleus</keyword>
<gene>
    <name evidence="12" type="primary">snrnp27</name>
    <name evidence="12" type="ORF">TNIN_337461</name>
</gene>
<evidence type="ECO:0000256" key="2">
    <source>
        <dbReference type="ARBA" id="ARBA00004123"/>
    </source>
</evidence>
<evidence type="ECO:0000256" key="3">
    <source>
        <dbReference type="ARBA" id="ARBA00008218"/>
    </source>
</evidence>
<evidence type="ECO:0000313" key="13">
    <source>
        <dbReference type="Proteomes" id="UP000886998"/>
    </source>
</evidence>
<feature type="domain" description="U4/U6.U5 small nuclear ribonucleoprotein 27kDa protein" evidence="11">
    <location>
        <begin position="135"/>
        <end position="189"/>
    </location>
</feature>
<protein>
    <recommendedName>
        <fullName evidence="5">U4/U6.U5 small nuclear ribonucleoprotein 27 kDa protein</fullName>
    </recommendedName>
    <alternativeName>
        <fullName evidence="9">U4/U6.U5 tri-snRNP-associated protein 3</fullName>
    </alternativeName>
</protein>
<keyword evidence="13" id="KW-1185">Reference proteome</keyword>
<accession>A0A8X6XQR3</accession>
<feature type="compositionally biased region" description="Basic and acidic residues" evidence="10">
    <location>
        <begin position="102"/>
        <end position="112"/>
    </location>
</feature>
<feature type="compositionally biased region" description="Basic residues" evidence="10">
    <location>
        <begin position="34"/>
        <end position="49"/>
    </location>
</feature>
<comment type="similarity">
    <text evidence="3">Belongs to the SNUT3 family.</text>
</comment>
<comment type="subunit">
    <text evidence="4">Part of a tri-snRNP complex.</text>
</comment>
<dbReference type="EMBL" id="BMAV01011929">
    <property type="protein sequence ID" value="GFY58145.1"/>
    <property type="molecule type" value="Genomic_DNA"/>
</dbReference>
<keyword evidence="6" id="KW-0507">mRNA processing</keyword>
<dbReference type="PANTHER" id="PTHR31077:SF1">
    <property type="entry name" value="U4_U6.U5 SMALL NUCLEAR RIBONUCLEOPROTEIN 27 KDA PROTEIN"/>
    <property type="match status" value="1"/>
</dbReference>
<dbReference type="Pfam" id="PF08648">
    <property type="entry name" value="SNRNP27"/>
    <property type="match status" value="1"/>
</dbReference>
<dbReference type="GO" id="GO:0006397">
    <property type="term" value="P:mRNA processing"/>
    <property type="evidence" value="ECO:0007669"/>
    <property type="project" value="UniProtKB-KW"/>
</dbReference>
<dbReference type="OrthoDB" id="21368at2759"/>
<evidence type="ECO:0000256" key="5">
    <source>
        <dbReference type="ARBA" id="ARBA00014357"/>
    </source>
</evidence>
<feature type="region of interest" description="Disordered" evidence="10">
    <location>
        <begin position="18"/>
        <end position="114"/>
    </location>
</feature>
<dbReference type="PANTHER" id="PTHR31077">
    <property type="entry name" value="U4/U6.U5 SMALL NUCLEAR RIBONUCLEOPROTEIN 27 KDA PROTEIN"/>
    <property type="match status" value="1"/>
</dbReference>
<evidence type="ECO:0000256" key="4">
    <source>
        <dbReference type="ARBA" id="ARBA00011825"/>
    </source>
</evidence>
<dbReference type="Proteomes" id="UP000886998">
    <property type="component" value="Unassembled WGS sequence"/>
</dbReference>
<evidence type="ECO:0000256" key="9">
    <source>
        <dbReference type="ARBA" id="ARBA00031864"/>
    </source>
</evidence>
<comment type="function">
    <text evidence="1">May play a role in mRNA splicing.</text>
</comment>
<evidence type="ECO:0000256" key="1">
    <source>
        <dbReference type="ARBA" id="ARBA00003632"/>
    </source>
</evidence>
<dbReference type="InterPro" id="IPR013957">
    <property type="entry name" value="SNRNP27"/>
</dbReference>
<evidence type="ECO:0000256" key="7">
    <source>
        <dbReference type="ARBA" id="ARBA00023187"/>
    </source>
</evidence>
<sequence>MFHLWILKKIRELCVYKQSDKKEVSRKSGAMVRSRSRSPARRERHRSRSRERERDHERRQRGRYRSRSPSPRRRRSRSPVRRRSRSRSWSPPRNRRSRSGSRGREQPKEAPKRAVSKFLMERTPITDKDLEGKTDEEKDMMKIMGFGNFDSTKGKHVPGNVAYGVHVIHKRKYRQYMNRKGGFNRPLDFVA</sequence>
<dbReference type="GO" id="GO:0071011">
    <property type="term" value="C:precatalytic spliceosome"/>
    <property type="evidence" value="ECO:0007669"/>
    <property type="project" value="TreeGrafter"/>
</dbReference>
<evidence type="ECO:0000259" key="11">
    <source>
        <dbReference type="Pfam" id="PF08648"/>
    </source>
</evidence>
<comment type="subcellular location">
    <subcellularLocation>
        <location evidence="2">Nucleus</location>
    </subcellularLocation>
</comment>
<feature type="compositionally biased region" description="Basic residues" evidence="10">
    <location>
        <begin position="59"/>
        <end position="86"/>
    </location>
</feature>